<dbReference type="InterPro" id="IPR036415">
    <property type="entry name" value="Lamin_tail_dom_sf"/>
</dbReference>
<dbReference type="InterPro" id="IPR001322">
    <property type="entry name" value="Lamin_tail_dom"/>
</dbReference>
<dbReference type="PROSITE" id="PS51841">
    <property type="entry name" value="LTD"/>
    <property type="match status" value="1"/>
</dbReference>
<organism evidence="4 5">
    <name type="scientific">Candidatus Roizmanbacteria bacterium RIFCSPHIGHO2_02_FULL_43_11</name>
    <dbReference type="NCBI Taxonomy" id="1802043"/>
    <lineage>
        <taxon>Bacteria</taxon>
        <taxon>Candidatus Roizmaniibacteriota</taxon>
    </lineage>
</organism>
<evidence type="ECO:0000313" key="4">
    <source>
        <dbReference type="EMBL" id="OGK31862.1"/>
    </source>
</evidence>
<reference evidence="4 5" key="1">
    <citation type="journal article" date="2016" name="Nat. Commun.">
        <title>Thousands of microbial genomes shed light on interconnected biogeochemical processes in an aquifer system.</title>
        <authorList>
            <person name="Anantharaman K."/>
            <person name="Brown C.T."/>
            <person name="Hug L.A."/>
            <person name="Sharon I."/>
            <person name="Castelle C.J."/>
            <person name="Probst A.J."/>
            <person name="Thomas B.C."/>
            <person name="Singh A."/>
            <person name="Wilkins M.J."/>
            <person name="Karaoz U."/>
            <person name="Brodie E.L."/>
            <person name="Williams K.H."/>
            <person name="Hubbard S.S."/>
            <person name="Banfield J.F."/>
        </authorList>
    </citation>
    <scope>NUCLEOTIDE SEQUENCE [LARGE SCALE GENOMIC DNA]</scope>
</reference>
<feature type="transmembrane region" description="Helical" evidence="2">
    <location>
        <begin position="231"/>
        <end position="252"/>
    </location>
</feature>
<evidence type="ECO:0000256" key="2">
    <source>
        <dbReference type="SAM" id="Phobius"/>
    </source>
</evidence>
<feature type="compositionally biased region" description="Low complexity" evidence="1">
    <location>
        <begin position="207"/>
        <end position="219"/>
    </location>
</feature>
<accession>A0A1F7HM61</accession>
<gene>
    <name evidence="4" type="ORF">A3D08_02595</name>
</gene>
<comment type="caution">
    <text evidence="4">The sequence shown here is derived from an EMBL/GenBank/DDBJ whole genome shotgun (WGS) entry which is preliminary data.</text>
</comment>
<dbReference type="AlphaFoldDB" id="A0A1F7HM61"/>
<keyword evidence="2" id="KW-1133">Transmembrane helix</keyword>
<evidence type="ECO:0000256" key="1">
    <source>
        <dbReference type="SAM" id="MobiDB-lite"/>
    </source>
</evidence>
<protein>
    <recommendedName>
        <fullName evidence="3">LTD domain-containing protein</fullName>
    </recommendedName>
</protein>
<evidence type="ECO:0000259" key="3">
    <source>
        <dbReference type="PROSITE" id="PS51841"/>
    </source>
</evidence>
<dbReference type="SUPFAM" id="SSF74853">
    <property type="entry name" value="Lamin A/C globular tail domain"/>
    <property type="match status" value="1"/>
</dbReference>
<evidence type="ECO:0000313" key="5">
    <source>
        <dbReference type="Proteomes" id="UP000178098"/>
    </source>
</evidence>
<proteinExistence type="predicted"/>
<dbReference type="EMBL" id="MFZT01000006">
    <property type="protein sequence ID" value="OGK31862.1"/>
    <property type="molecule type" value="Genomic_DNA"/>
</dbReference>
<keyword evidence="2" id="KW-0812">Transmembrane</keyword>
<dbReference type="Pfam" id="PF00932">
    <property type="entry name" value="LTD"/>
    <property type="match status" value="1"/>
</dbReference>
<dbReference type="Proteomes" id="UP000178098">
    <property type="component" value="Unassembled WGS sequence"/>
</dbReference>
<sequence length="270" mass="29028">MFELYDAGMGILFISLLFLVLVPSAFAQVQISEVYPVPPSGQFEWIELHNISEDSVSVGSYKLVDNANHTIKLPQLVALPNMYIIATASGILNNSGDSVTLLSPSGVTIDTMTYEVILIPSQSLALCGTEWVIADITTPGFANSACIADPTIKPTVVPTQEIYTPSPSATQTPVITISQAASMPDVLGIAISPQSFSRKHKPSFSSPQPTITTTTAIPTAYPPPEDIPTPLGVYLALILMVCAGAFCMYLIIKKRKISIMNIHEEEITLE</sequence>
<keyword evidence="2" id="KW-0472">Membrane</keyword>
<feature type="region of interest" description="Disordered" evidence="1">
    <location>
        <begin position="198"/>
        <end position="222"/>
    </location>
</feature>
<feature type="domain" description="LTD" evidence="3">
    <location>
        <begin position="22"/>
        <end position="116"/>
    </location>
</feature>
<name>A0A1F7HM61_9BACT</name>